<sequence>MRKGGSDDRPTWTGLEGLSTRPRLRLDAGTPWVTNKACSGPGMKFALWLSALLAAVIPTVQAASAAELQQIVSVMPACGLLCLEKNIAASPCGLTDTECSCSNSTLNAQIELCVVSSCKVKQQLATKNATQTLCGAPIRDRTSSVSVSGIVGGICALLAYILRMISRLPQFGGVMGWDDAMMTVVVLLVAPLTCLSVVLANLGLGKDIWTLPFENITHILYIYYFDEDLYLSALPLLKISILLFYLRIFPEKGFRKMVFVTIGLCAGYCIAFVLVSVFQCRPIRYAWLQWDDEHKGSCNNINAQGWSSAAINVVLDIIVIFLPLPQLWKLQLNKRKKFLLLLMFSVGFFVTIVSVLRLQVLIQFGSTQNLTWDYTAVGYWSTIEIHVGMICACMPAIRALLMQWMPKIMGQTTKDKSYGATSSAISNKFGGSNAIAKGSQLSSRPKGEDDGDFIPLVDVESQAGTSVHGGQSLPPTRAGYHAT</sequence>
<dbReference type="GO" id="GO:0098552">
    <property type="term" value="C:side of membrane"/>
    <property type="evidence" value="ECO:0007669"/>
    <property type="project" value="UniProtKB-KW"/>
</dbReference>
<dbReference type="OrthoDB" id="2496787at2759"/>
<keyword evidence="11 14" id="KW-1015">Disulfide bond</keyword>
<evidence type="ECO:0000256" key="6">
    <source>
        <dbReference type="ARBA" id="ARBA00022622"/>
    </source>
</evidence>
<evidence type="ECO:0000313" key="19">
    <source>
        <dbReference type="Proteomes" id="UP000183809"/>
    </source>
</evidence>
<evidence type="ECO:0000256" key="15">
    <source>
        <dbReference type="SAM" id="MobiDB-lite"/>
    </source>
</evidence>
<comment type="caution">
    <text evidence="18">The sequence shown here is derived from an EMBL/GenBank/DDBJ whole genome shotgun (WGS) entry which is preliminary data.</text>
</comment>
<dbReference type="AlphaFoldDB" id="A0A1J9R1H4"/>
<evidence type="ECO:0000313" key="18">
    <source>
        <dbReference type="EMBL" id="OJD34441.1"/>
    </source>
</evidence>
<dbReference type="PANTHER" id="PTHR33048:SF160">
    <property type="entry name" value="SAT4 FAMILY MEMBRANE PROTEIN"/>
    <property type="match status" value="1"/>
</dbReference>
<dbReference type="RefSeq" id="XP_020130701.1">
    <property type="nucleotide sequence ID" value="XM_020272998.1"/>
</dbReference>
<evidence type="ECO:0000256" key="3">
    <source>
        <dbReference type="ARBA" id="ARBA00004613"/>
    </source>
</evidence>
<accession>A0A1J9R1H4</accession>
<keyword evidence="8" id="KW-0732">Signal</keyword>
<feature type="transmembrane region" description="Helical" evidence="16">
    <location>
        <begin position="229"/>
        <end position="246"/>
    </location>
</feature>
<dbReference type="Pfam" id="PF05730">
    <property type="entry name" value="CFEM"/>
    <property type="match status" value="1"/>
</dbReference>
<evidence type="ECO:0000256" key="16">
    <source>
        <dbReference type="SAM" id="Phobius"/>
    </source>
</evidence>
<dbReference type="PANTHER" id="PTHR33048">
    <property type="entry name" value="PTH11-LIKE INTEGRAL MEMBRANE PROTEIN (AFU_ORTHOLOGUE AFUA_5G11245)"/>
    <property type="match status" value="1"/>
</dbReference>
<evidence type="ECO:0000256" key="9">
    <source>
        <dbReference type="ARBA" id="ARBA00022989"/>
    </source>
</evidence>
<dbReference type="SMART" id="SM00747">
    <property type="entry name" value="CFEM"/>
    <property type="match status" value="1"/>
</dbReference>
<keyword evidence="14" id="KW-0349">Heme</keyword>
<keyword evidence="6" id="KW-0336">GPI-anchor</keyword>
<dbReference type="EMBL" id="MNUE01000023">
    <property type="protein sequence ID" value="OJD34441.1"/>
    <property type="molecule type" value="Genomic_DNA"/>
</dbReference>
<feature type="disulfide bond" evidence="14">
    <location>
        <begin position="78"/>
        <end position="118"/>
    </location>
</feature>
<dbReference type="GeneID" id="31013258"/>
<feature type="domain" description="CFEM" evidence="17">
    <location>
        <begin position="50"/>
        <end position="161"/>
    </location>
</feature>
<evidence type="ECO:0000256" key="8">
    <source>
        <dbReference type="ARBA" id="ARBA00022729"/>
    </source>
</evidence>
<keyword evidence="12" id="KW-0449">Lipoprotein</keyword>
<feature type="disulfide bond" evidence="14">
    <location>
        <begin position="82"/>
        <end position="113"/>
    </location>
</feature>
<feature type="transmembrane region" description="Helical" evidence="16">
    <location>
        <begin position="339"/>
        <end position="358"/>
    </location>
</feature>
<evidence type="ECO:0000256" key="13">
    <source>
        <dbReference type="ARBA" id="ARBA00038359"/>
    </source>
</evidence>
<keyword evidence="7 16" id="KW-0812">Transmembrane</keyword>
<evidence type="ECO:0000256" key="14">
    <source>
        <dbReference type="PROSITE-ProRule" id="PRU01356"/>
    </source>
</evidence>
<dbReference type="Proteomes" id="UP000183809">
    <property type="component" value="Unassembled WGS sequence"/>
</dbReference>
<feature type="transmembrane region" description="Helical" evidence="16">
    <location>
        <begin position="258"/>
        <end position="278"/>
    </location>
</feature>
<dbReference type="InterPro" id="IPR049326">
    <property type="entry name" value="Rhodopsin_dom_fungi"/>
</dbReference>
<keyword evidence="6" id="KW-0325">Glycoprotein</keyword>
<dbReference type="Pfam" id="PF20684">
    <property type="entry name" value="Fung_rhodopsin"/>
    <property type="match status" value="1"/>
</dbReference>
<feature type="transmembrane region" description="Helical" evidence="16">
    <location>
        <begin position="145"/>
        <end position="162"/>
    </location>
</feature>
<gene>
    <name evidence="18" type="ORF">BKCO1_2300049</name>
</gene>
<feature type="disulfide bond" evidence="14">
    <location>
        <begin position="101"/>
        <end position="134"/>
    </location>
</feature>
<dbReference type="InterPro" id="IPR052337">
    <property type="entry name" value="SAT4-like"/>
</dbReference>
<proteinExistence type="inferred from homology"/>
<feature type="binding site" description="axial binding residue" evidence="14">
    <location>
        <position position="96"/>
    </location>
    <ligand>
        <name>heme</name>
        <dbReference type="ChEBI" id="CHEBI:30413"/>
    </ligand>
    <ligandPart>
        <name>Fe</name>
        <dbReference type="ChEBI" id="CHEBI:18248"/>
    </ligandPart>
</feature>
<feature type="transmembrane region" description="Helical" evidence="16">
    <location>
        <begin position="378"/>
        <end position="401"/>
    </location>
</feature>
<evidence type="ECO:0000259" key="17">
    <source>
        <dbReference type="PROSITE" id="PS52012"/>
    </source>
</evidence>
<keyword evidence="19" id="KW-1185">Reference proteome</keyword>
<evidence type="ECO:0000256" key="4">
    <source>
        <dbReference type="ARBA" id="ARBA00010031"/>
    </source>
</evidence>
<dbReference type="GO" id="GO:0005576">
    <property type="term" value="C:extracellular region"/>
    <property type="evidence" value="ECO:0007669"/>
    <property type="project" value="UniProtKB-SubCell"/>
</dbReference>
<keyword evidence="14" id="KW-0408">Iron</keyword>
<dbReference type="PROSITE" id="PS52012">
    <property type="entry name" value="CFEM"/>
    <property type="match status" value="1"/>
</dbReference>
<comment type="similarity">
    <text evidence="4">Belongs to the RBT5 family.</text>
</comment>
<evidence type="ECO:0000256" key="1">
    <source>
        <dbReference type="ARBA" id="ARBA00004141"/>
    </source>
</evidence>
<name>A0A1J9R1H4_9PEZI</name>
<evidence type="ECO:0000256" key="5">
    <source>
        <dbReference type="ARBA" id="ARBA00022525"/>
    </source>
</evidence>
<feature type="region of interest" description="Disordered" evidence="15">
    <location>
        <begin position="463"/>
        <end position="483"/>
    </location>
</feature>
<feature type="transmembrane region" description="Helical" evidence="16">
    <location>
        <begin position="183"/>
        <end position="204"/>
    </location>
</feature>
<evidence type="ECO:0000256" key="2">
    <source>
        <dbReference type="ARBA" id="ARBA00004589"/>
    </source>
</evidence>
<organism evidence="18 19">
    <name type="scientific">Diplodia corticola</name>
    <dbReference type="NCBI Taxonomy" id="236234"/>
    <lineage>
        <taxon>Eukaryota</taxon>
        <taxon>Fungi</taxon>
        <taxon>Dikarya</taxon>
        <taxon>Ascomycota</taxon>
        <taxon>Pezizomycotina</taxon>
        <taxon>Dothideomycetes</taxon>
        <taxon>Dothideomycetes incertae sedis</taxon>
        <taxon>Botryosphaeriales</taxon>
        <taxon>Botryosphaeriaceae</taxon>
        <taxon>Diplodia</taxon>
    </lineage>
</organism>
<evidence type="ECO:0000256" key="7">
    <source>
        <dbReference type="ARBA" id="ARBA00022692"/>
    </source>
</evidence>
<keyword evidence="10 16" id="KW-0472">Membrane</keyword>
<keyword evidence="14" id="KW-0479">Metal-binding</keyword>
<dbReference type="STRING" id="236234.A0A1J9R1H4"/>
<reference evidence="18 19" key="1">
    <citation type="submission" date="2016-10" db="EMBL/GenBank/DDBJ databases">
        <title>Proteomics and genomics reveal pathogen-plant mechanisms compatible with a hemibiotrophic lifestyle of Diplodia corticola.</title>
        <authorList>
            <person name="Fernandes I."/>
            <person name="De Jonge R."/>
            <person name="Van De Peer Y."/>
            <person name="Devreese B."/>
            <person name="Alves A."/>
            <person name="Esteves A.C."/>
        </authorList>
    </citation>
    <scope>NUCLEOTIDE SEQUENCE [LARGE SCALE GENOMIC DNA]</scope>
    <source>
        <strain evidence="18 19">CBS 112549</strain>
    </source>
</reference>
<evidence type="ECO:0000256" key="12">
    <source>
        <dbReference type="ARBA" id="ARBA00023288"/>
    </source>
</evidence>
<protein>
    <submittedName>
        <fullName evidence="18">Cfem domain-containing protein</fullName>
    </submittedName>
</protein>
<comment type="subcellular location">
    <subcellularLocation>
        <location evidence="2">Membrane</location>
        <topology evidence="2">Lipid-anchor</topology>
        <topology evidence="2">GPI-anchor</topology>
    </subcellularLocation>
    <subcellularLocation>
        <location evidence="1">Membrane</location>
        <topology evidence="1">Multi-pass membrane protein</topology>
    </subcellularLocation>
    <subcellularLocation>
        <location evidence="3">Secreted</location>
    </subcellularLocation>
</comment>
<dbReference type="GO" id="GO:0046872">
    <property type="term" value="F:metal ion binding"/>
    <property type="evidence" value="ECO:0007669"/>
    <property type="project" value="UniProtKB-UniRule"/>
</dbReference>
<comment type="similarity">
    <text evidence="13">Belongs to the SAT4 family.</text>
</comment>
<evidence type="ECO:0000256" key="11">
    <source>
        <dbReference type="ARBA" id="ARBA00023157"/>
    </source>
</evidence>
<keyword evidence="5" id="KW-0964">Secreted</keyword>
<keyword evidence="9 16" id="KW-1133">Transmembrane helix</keyword>
<dbReference type="InterPro" id="IPR008427">
    <property type="entry name" value="Extracellular_membr_CFEM_dom"/>
</dbReference>
<evidence type="ECO:0000256" key="10">
    <source>
        <dbReference type="ARBA" id="ARBA00023136"/>
    </source>
</evidence>
<feature type="disulfide bond" evidence="14">
    <location>
        <begin position="92"/>
        <end position="99"/>
    </location>
</feature>